<evidence type="ECO:0000256" key="1">
    <source>
        <dbReference type="SAM" id="Coils"/>
    </source>
</evidence>
<evidence type="ECO:0000313" key="2">
    <source>
        <dbReference type="EMBL" id="OIQ80638.1"/>
    </source>
</evidence>
<proteinExistence type="predicted"/>
<name>A0A1J5QAG3_9ZZZZ</name>
<dbReference type="InterPro" id="IPR009057">
    <property type="entry name" value="Homeodomain-like_sf"/>
</dbReference>
<dbReference type="Pfam" id="PF01527">
    <property type="entry name" value="HTH_Tnp_1"/>
    <property type="match status" value="1"/>
</dbReference>
<dbReference type="AlphaFoldDB" id="A0A1J5QAG3"/>
<dbReference type="GO" id="GO:0004803">
    <property type="term" value="F:transposase activity"/>
    <property type="evidence" value="ECO:0007669"/>
    <property type="project" value="InterPro"/>
</dbReference>
<dbReference type="GO" id="GO:0006313">
    <property type="term" value="P:DNA transposition"/>
    <property type="evidence" value="ECO:0007669"/>
    <property type="project" value="InterPro"/>
</dbReference>
<dbReference type="Gene3D" id="1.10.10.60">
    <property type="entry name" value="Homeodomain-like"/>
    <property type="match status" value="1"/>
</dbReference>
<feature type="coiled-coil region" evidence="1">
    <location>
        <begin position="55"/>
        <end position="82"/>
    </location>
</feature>
<sequence>MAPRHSDEFKRDAVRIAQTSGLTMRQVSSDLGIGLSTLGKWVQAIAEEAKVPAQDAELLRENERLRKENRILREEREVLKKRRCSSRLKSREVSIHCRLSWQSDAQPPVPPDGCDRARALCLEAPTAVTSPAA</sequence>
<dbReference type="SUPFAM" id="SSF46689">
    <property type="entry name" value="Homeodomain-like"/>
    <property type="match status" value="1"/>
</dbReference>
<dbReference type="InterPro" id="IPR002514">
    <property type="entry name" value="Transposase_8"/>
</dbReference>
<keyword evidence="1" id="KW-0175">Coiled coil</keyword>
<organism evidence="2">
    <name type="scientific">mine drainage metagenome</name>
    <dbReference type="NCBI Taxonomy" id="410659"/>
    <lineage>
        <taxon>unclassified sequences</taxon>
        <taxon>metagenomes</taxon>
        <taxon>ecological metagenomes</taxon>
    </lineage>
</organism>
<accession>A0A1J5QAG3</accession>
<dbReference type="EMBL" id="MLJW01001033">
    <property type="protein sequence ID" value="OIQ80638.1"/>
    <property type="molecule type" value="Genomic_DNA"/>
</dbReference>
<dbReference type="GO" id="GO:0003677">
    <property type="term" value="F:DNA binding"/>
    <property type="evidence" value="ECO:0007669"/>
    <property type="project" value="InterPro"/>
</dbReference>
<protein>
    <submittedName>
        <fullName evidence="2">Transposase</fullName>
    </submittedName>
</protein>
<comment type="caution">
    <text evidence="2">The sequence shown here is derived from an EMBL/GenBank/DDBJ whole genome shotgun (WGS) entry which is preliminary data.</text>
</comment>
<reference evidence="2" key="1">
    <citation type="submission" date="2016-10" db="EMBL/GenBank/DDBJ databases">
        <title>Sequence of Gallionella enrichment culture.</title>
        <authorList>
            <person name="Poehlein A."/>
            <person name="Muehling M."/>
            <person name="Daniel R."/>
        </authorList>
    </citation>
    <scope>NUCLEOTIDE SEQUENCE</scope>
</reference>
<gene>
    <name evidence="2" type="ORF">GALL_376040</name>
</gene>